<dbReference type="EMBL" id="CAJNOR010007730">
    <property type="protein sequence ID" value="CAF1622338.1"/>
    <property type="molecule type" value="Genomic_DNA"/>
</dbReference>
<keyword evidence="1" id="KW-0472">Membrane</keyword>
<feature type="non-terminal residue" evidence="2">
    <location>
        <position position="315"/>
    </location>
</feature>
<keyword evidence="3" id="KW-1185">Reference proteome</keyword>
<organism evidence="2 3">
    <name type="scientific">Adineta ricciae</name>
    <name type="common">Rotifer</name>
    <dbReference type="NCBI Taxonomy" id="249248"/>
    <lineage>
        <taxon>Eukaryota</taxon>
        <taxon>Metazoa</taxon>
        <taxon>Spiralia</taxon>
        <taxon>Gnathifera</taxon>
        <taxon>Rotifera</taxon>
        <taxon>Eurotatoria</taxon>
        <taxon>Bdelloidea</taxon>
        <taxon>Adinetida</taxon>
        <taxon>Adinetidae</taxon>
        <taxon>Adineta</taxon>
    </lineage>
</organism>
<evidence type="ECO:0000313" key="2">
    <source>
        <dbReference type="EMBL" id="CAF1622338.1"/>
    </source>
</evidence>
<evidence type="ECO:0000256" key="1">
    <source>
        <dbReference type="SAM" id="Phobius"/>
    </source>
</evidence>
<evidence type="ECO:0000313" key="3">
    <source>
        <dbReference type="Proteomes" id="UP000663828"/>
    </source>
</evidence>
<sequence>MTHIVIFRWISERAKNYNLFIPDENDYHDDGDEQEVQDPEVLLKQQKYATWLYAFLLLVSLYVLFYLTLMTLNSQTITISPITRSRFEQLYGDHAETLSCPCSKTAIPRKNFISSHITFHPVCSSVFVSEQWIQALYLVNASDYGPADFRATAKSQFQLLADLCSISKGSVNQTQMDFDNDEYTTTQLFPQEQVQSESNVAIDVIQNAIYTQIVSFLNYIRAYGRSSYIVSALNTNAMFSTYLSNSQYAVYQIQTQYTADTSVYVISVDSVLCSIQNPTTPTGFFPNLATTAVFVRSVWTKPAANSTLVNGFFTG</sequence>
<dbReference type="Proteomes" id="UP000663828">
    <property type="component" value="Unassembled WGS sequence"/>
</dbReference>
<accession>A0A816CAW9</accession>
<reference evidence="2" key="1">
    <citation type="submission" date="2021-02" db="EMBL/GenBank/DDBJ databases">
        <authorList>
            <person name="Nowell W R."/>
        </authorList>
    </citation>
    <scope>NUCLEOTIDE SEQUENCE</scope>
</reference>
<proteinExistence type="predicted"/>
<dbReference type="AlphaFoldDB" id="A0A816CAW9"/>
<comment type="caution">
    <text evidence="2">The sequence shown here is derived from an EMBL/GenBank/DDBJ whole genome shotgun (WGS) entry which is preliminary data.</text>
</comment>
<keyword evidence="1" id="KW-1133">Transmembrane helix</keyword>
<keyword evidence="1" id="KW-0812">Transmembrane</keyword>
<protein>
    <submittedName>
        <fullName evidence="2">Uncharacterized protein</fullName>
    </submittedName>
</protein>
<name>A0A816CAW9_ADIRI</name>
<feature type="transmembrane region" description="Helical" evidence="1">
    <location>
        <begin position="51"/>
        <end position="72"/>
    </location>
</feature>
<gene>
    <name evidence="2" type="ORF">XAT740_LOCUS50417</name>
</gene>